<dbReference type="EMBL" id="JAUFQS010000009">
    <property type="protein sequence ID" value="MDN3688354.1"/>
    <property type="molecule type" value="Genomic_DNA"/>
</dbReference>
<feature type="domain" description="Outer membrane protein beta-barrel" evidence="2">
    <location>
        <begin position="15"/>
        <end position="189"/>
    </location>
</feature>
<evidence type="ECO:0000256" key="1">
    <source>
        <dbReference type="ARBA" id="ARBA00022729"/>
    </source>
</evidence>
<keyword evidence="4" id="KW-1185">Reference proteome</keyword>
<reference evidence="4" key="1">
    <citation type="journal article" date="2019" name="Int. J. Syst. Evol. Microbiol.">
        <title>The Global Catalogue of Microorganisms (GCM) 10K type strain sequencing project: providing services to taxonomists for standard genome sequencing and annotation.</title>
        <authorList>
            <consortium name="The Broad Institute Genomics Platform"/>
            <consortium name="The Broad Institute Genome Sequencing Center for Infectious Disease"/>
            <person name="Wu L."/>
            <person name="Ma J."/>
        </authorList>
    </citation>
    <scope>NUCLEOTIDE SEQUENCE [LARGE SCALE GENOMIC DNA]</scope>
    <source>
        <strain evidence="4">CECT 7706</strain>
    </source>
</reference>
<evidence type="ECO:0000259" key="2">
    <source>
        <dbReference type="Pfam" id="PF13505"/>
    </source>
</evidence>
<dbReference type="Gene3D" id="2.40.160.60">
    <property type="entry name" value="Outer membrane protein transport protein (OMPP1/FadL/TodX)"/>
    <property type="match status" value="1"/>
</dbReference>
<evidence type="ECO:0000313" key="4">
    <source>
        <dbReference type="Proteomes" id="UP001236663"/>
    </source>
</evidence>
<protein>
    <submittedName>
        <fullName evidence="3">Outer membrane beta-barrel protein</fullName>
    </submittedName>
</protein>
<accession>A0ABT8C6H8</accession>
<sequence>MKQLFFFVLAIGLCLVGFQGMGQVSQGTHALGLGINWEDRDIVGERNNFVDNFKVSPSYSYFIKDRLSVIGEASFHNRNSGYAYPNANLNGLAYGFERKEADVSIGLRKYVGIQPKLFLMGTSGLKYHWNDMYSHQVSNGDESSSQQSTRQFGLFGNLGLAYFPHEKFSFELVFLDVQFFRIYNKIRTYHSVDTHQYHEWSFEVEGFLNQPSLAVRYYF</sequence>
<dbReference type="Proteomes" id="UP001236663">
    <property type="component" value="Unassembled WGS sequence"/>
</dbReference>
<organism evidence="3 4">
    <name type="scientific">Cyclobacterium jeungdonense</name>
    <dbReference type="NCBI Taxonomy" id="708087"/>
    <lineage>
        <taxon>Bacteria</taxon>
        <taxon>Pseudomonadati</taxon>
        <taxon>Bacteroidota</taxon>
        <taxon>Cytophagia</taxon>
        <taxon>Cytophagales</taxon>
        <taxon>Cyclobacteriaceae</taxon>
        <taxon>Cyclobacterium</taxon>
    </lineage>
</organism>
<keyword evidence="1" id="KW-0732">Signal</keyword>
<dbReference type="RefSeq" id="WP_163386003.1">
    <property type="nucleotide sequence ID" value="NZ_JAUFQS010000009.1"/>
</dbReference>
<gene>
    <name evidence="3" type="ORF">QWZ15_10970</name>
</gene>
<dbReference type="Pfam" id="PF13505">
    <property type="entry name" value="OMP_b-brl"/>
    <property type="match status" value="1"/>
</dbReference>
<name>A0ABT8C6H8_9BACT</name>
<evidence type="ECO:0000313" key="3">
    <source>
        <dbReference type="EMBL" id="MDN3688354.1"/>
    </source>
</evidence>
<proteinExistence type="predicted"/>
<comment type="caution">
    <text evidence="3">The sequence shown here is derived from an EMBL/GenBank/DDBJ whole genome shotgun (WGS) entry which is preliminary data.</text>
</comment>
<dbReference type="InterPro" id="IPR027385">
    <property type="entry name" value="Beta-barrel_OMP"/>
</dbReference>